<evidence type="ECO:0000259" key="5">
    <source>
        <dbReference type="Pfam" id="PF07992"/>
    </source>
</evidence>
<protein>
    <submittedName>
        <fullName evidence="6">FAD-dependent oxidoreductase</fullName>
    </submittedName>
</protein>
<reference evidence="6 7" key="1">
    <citation type="journal article" date="2019" name="Int. J. Syst. Evol. Microbiol.">
        <title>The Global Catalogue of Microorganisms (GCM) 10K type strain sequencing project: providing services to taxonomists for standard genome sequencing and annotation.</title>
        <authorList>
            <consortium name="The Broad Institute Genomics Platform"/>
            <consortium name="The Broad Institute Genome Sequencing Center for Infectious Disease"/>
            <person name="Wu L."/>
            <person name="Ma J."/>
        </authorList>
    </citation>
    <scope>NUCLEOTIDE SEQUENCE [LARGE SCALE GENOMIC DNA]</scope>
    <source>
        <strain evidence="6 7">CGMCC 1.3239</strain>
    </source>
</reference>
<keyword evidence="3" id="KW-0274">FAD</keyword>
<evidence type="ECO:0000256" key="4">
    <source>
        <dbReference type="ARBA" id="ARBA00023002"/>
    </source>
</evidence>
<sequence length="220" mass="23656">EIFWCTNAHAAPWFADSGLALDRQGFIEVNEHLQSSSHSDVFVAGDAAALMGQPRPKAGVFAVRQASVLFDNLMATLLKQPLRAYRAQTSFLSILSLGDGTAMATRANGMMPTLSGRWVWRWKDRIDRSFMALFSGLEPRLEPMSGAPQTSLAPALLSQMGSETTPAMSQLAMRCGGCGAKVGADILSKVVAELDTVKRPEVVIGLDDPDDAAAIRFNAD</sequence>
<dbReference type="AlphaFoldDB" id="A0ABD5SE45"/>
<comment type="caution">
    <text evidence="6">The sequence shown here is derived from an EMBL/GenBank/DDBJ whole genome shotgun (WGS) entry which is preliminary data.</text>
</comment>
<evidence type="ECO:0000256" key="3">
    <source>
        <dbReference type="ARBA" id="ARBA00022827"/>
    </source>
</evidence>
<proteinExistence type="predicted"/>
<evidence type="ECO:0000313" key="6">
    <source>
        <dbReference type="EMBL" id="MFC6755199.1"/>
    </source>
</evidence>
<dbReference type="InterPro" id="IPR023753">
    <property type="entry name" value="FAD/NAD-binding_dom"/>
</dbReference>
<name>A0ABD5SE45_9EURY</name>
<evidence type="ECO:0000313" key="7">
    <source>
        <dbReference type="Proteomes" id="UP001596442"/>
    </source>
</evidence>
<dbReference type="EMBL" id="JBHSWW010000610">
    <property type="protein sequence ID" value="MFC6755199.1"/>
    <property type="molecule type" value="Genomic_DNA"/>
</dbReference>
<dbReference type="InterPro" id="IPR036188">
    <property type="entry name" value="FAD/NAD-bd_sf"/>
</dbReference>
<dbReference type="Proteomes" id="UP001596442">
    <property type="component" value="Unassembled WGS sequence"/>
</dbReference>
<keyword evidence="2" id="KW-0285">Flavoprotein</keyword>
<dbReference type="Pfam" id="PF07992">
    <property type="entry name" value="Pyr_redox_2"/>
    <property type="match status" value="1"/>
</dbReference>
<gene>
    <name evidence="6" type="ORF">ACFQEU_17260</name>
</gene>
<dbReference type="RefSeq" id="WP_379784149.1">
    <property type="nucleotide sequence ID" value="NZ_JBHSWW010000610.1"/>
</dbReference>
<dbReference type="SUPFAM" id="SSF51905">
    <property type="entry name" value="FAD/NAD(P)-binding domain"/>
    <property type="match status" value="1"/>
</dbReference>
<feature type="non-terminal residue" evidence="6">
    <location>
        <position position="1"/>
    </location>
</feature>
<dbReference type="PANTHER" id="PTHR42913:SF9">
    <property type="entry name" value="SLR1591 PROTEIN"/>
    <property type="match status" value="1"/>
</dbReference>
<evidence type="ECO:0000256" key="1">
    <source>
        <dbReference type="ARBA" id="ARBA00001974"/>
    </source>
</evidence>
<dbReference type="InterPro" id="IPR051169">
    <property type="entry name" value="NADH-Q_oxidoreductase"/>
</dbReference>
<accession>A0ABD5SE45</accession>
<dbReference type="Gene3D" id="3.50.50.100">
    <property type="match status" value="1"/>
</dbReference>
<dbReference type="PANTHER" id="PTHR42913">
    <property type="entry name" value="APOPTOSIS-INDUCING FACTOR 1"/>
    <property type="match status" value="1"/>
</dbReference>
<dbReference type="InterPro" id="IPR036921">
    <property type="entry name" value="PurM-like_N_sf"/>
</dbReference>
<dbReference type="Gene3D" id="3.30.1330.10">
    <property type="entry name" value="PurM-like, N-terminal domain"/>
    <property type="match status" value="1"/>
</dbReference>
<keyword evidence="4" id="KW-0560">Oxidoreductase</keyword>
<feature type="non-terminal residue" evidence="6">
    <location>
        <position position="220"/>
    </location>
</feature>
<comment type="cofactor">
    <cofactor evidence="1">
        <name>FAD</name>
        <dbReference type="ChEBI" id="CHEBI:57692"/>
    </cofactor>
</comment>
<dbReference type="GO" id="GO:0016491">
    <property type="term" value="F:oxidoreductase activity"/>
    <property type="evidence" value="ECO:0007669"/>
    <property type="project" value="UniProtKB-KW"/>
</dbReference>
<evidence type="ECO:0000256" key="2">
    <source>
        <dbReference type="ARBA" id="ARBA00022630"/>
    </source>
</evidence>
<organism evidence="6 7">
    <name type="scientific">Halorubrum tibetense</name>
    <dbReference type="NCBI Taxonomy" id="175631"/>
    <lineage>
        <taxon>Archaea</taxon>
        <taxon>Methanobacteriati</taxon>
        <taxon>Methanobacteriota</taxon>
        <taxon>Stenosarchaea group</taxon>
        <taxon>Halobacteria</taxon>
        <taxon>Halobacteriales</taxon>
        <taxon>Haloferacaceae</taxon>
        <taxon>Halorubrum</taxon>
    </lineage>
</organism>
<feature type="domain" description="FAD/NAD(P)-binding" evidence="5">
    <location>
        <begin position="14"/>
        <end position="66"/>
    </location>
</feature>
<keyword evidence="7" id="KW-1185">Reference proteome</keyword>